<evidence type="ECO:0000313" key="6">
    <source>
        <dbReference type="EMBL" id="KQK15330.1"/>
    </source>
</evidence>
<feature type="compositionally biased region" description="Pro residues" evidence="4">
    <location>
        <begin position="31"/>
        <end position="49"/>
    </location>
</feature>
<name>A0A0Q3RQN1_BRADI</name>
<dbReference type="Pfam" id="PF06839">
    <property type="entry name" value="Zn_ribbon_GRF"/>
    <property type="match status" value="1"/>
</dbReference>
<evidence type="ECO:0000256" key="2">
    <source>
        <dbReference type="ARBA" id="ARBA00022771"/>
    </source>
</evidence>
<dbReference type="InParanoid" id="A0A0Q3RQN1"/>
<sequence length="94" mass="10346">PRWRRPAATISGISSASWAAAEGKRGKKKGSPPPPQPPQPSKEGPLPRPPFPLVKFPCCQIRTAVRLVSQSKMNPDRVFYKCPNHGRGGCNFFH</sequence>
<feature type="domain" description="GRF-type" evidence="5">
    <location>
        <begin position="59"/>
        <end position="93"/>
    </location>
</feature>
<dbReference type="Gramene" id="KQK15330">
    <property type="protein sequence ID" value="KQK15330"/>
    <property type="gene ID" value="BRADI_1g21966v3"/>
</dbReference>
<protein>
    <recommendedName>
        <fullName evidence="5">GRF-type domain-containing protein</fullName>
    </recommendedName>
</protein>
<organism evidence="6">
    <name type="scientific">Brachypodium distachyon</name>
    <name type="common">Purple false brome</name>
    <name type="synonym">Trachynia distachya</name>
    <dbReference type="NCBI Taxonomy" id="15368"/>
    <lineage>
        <taxon>Eukaryota</taxon>
        <taxon>Viridiplantae</taxon>
        <taxon>Streptophyta</taxon>
        <taxon>Embryophyta</taxon>
        <taxon>Tracheophyta</taxon>
        <taxon>Spermatophyta</taxon>
        <taxon>Magnoliopsida</taxon>
        <taxon>Liliopsida</taxon>
        <taxon>Poales</taxon>
        <taxon>Poaceae</taxon>
        <taxon>BOP clade</taxon>
        <taxon>Pooideae</taxon>
        <taxon>Stipodae</taxon>
        <taxon>Brachypodieae</taxon>
        <taxon>Brachypodium</taxon>
    </lineage>
</organism>
<reference evidence="7" key="3">
    <citation type="submission" date="2018-08" db="UniProtKB">
        <authorList>
            <consortium name="EnsemblPlants"/>
        </authorList>
    </citation>
    <scope>IDENTIFICATION</scope>
    <source>
        <strain evidence="7">cv. Bd21</strain>
    </source>
</reference>
<evidence type="ECO:0000256" key="3">
    <source>
        <dbReference type="ARBA" id="ARBA00022833"/>
    </source>
</evidence>
<dbReference type="PANTHER" id="PTHR33680">
    <property type="entry name" value="OS07G0190500 PROTEIN"/>
    <property type="match status" value="1"/>
</dbReference>
<keyword evidence="1" id="KW-0479">Metal-binding</keyword>
<reference evidence="6" key="2">
    <citation type="submission" date="2017-06" db="EMBL/GenBank/DDBJ databases">
        <title>WGS assembly of Brachypodium distachyon.</title>
        <authorList>
            <consortium name="The International Brachypodium Initiative"/>
            <person name="Lucas S."/>
            <person name="Harmon-Smith M."/>
            <person name="Lail K."/>
            <person name="Tice H."/>
            <person name="Grimwood J."/>
            <person name="Bruce D."/>
            <person name="Barry K."/>
            <person name="Shu S."/>
            <person name="Lindquist E."/>
            <person name="Wang M."/>
            <person name="Pitluck S."/>
            <person name="Vogel J.P."/>
            <person name="Garvin D.F."/>
            <person name="Mockler T.C."/>
            <person name="Schmutz J."/>
            <person name="Rokhsar D."/>
            <person name="Bevan M.W."/>
        </authorList>
    </citation>
    <scope>NUCLEOTIDE SEQUENCE</scope>
    <source>
        <strain evidence="6">Bd21</strain>
    </source>
</reference>
<dbReference type="OrthoDB" id="690491at2759"/>
<dbReference type="Proteomes" id="UP000008810">
    <property type="component" value="Chromosome 1"/>
</dbReference>
<gene>
    <name evidence="6" type="ORF">BRADI_1g21966v3</name>
</gene>
<dbReference type="EMBL" id="CM000880">
    <property type="protein sequence ID" value="KQK15330.1"/>
    <property type="molecule type" value="Genomic_DNA"/>
</dbReference>
<evidence type="ECO:0000256" key="4">
    <source>
        <dbReference type="SAM" id="MobiDB-lite"/>
    </source>
</evidence>
<dbReference type="GO" id="GO:0008270">
    <property type="term" value="F:zinc ion binding"/>
    <property type="evidence" value="ECO:0007669"/>
    <property type="project" value="UniProtKB-KW"/>
</dbReference>
<evidence type="ECO:0000256" key="1">
    <source>
        <dbReference type="ARBA" id="ARBA00022723"/>
    </source>
</evidence>
<dbReference type="AlphaFoldDB" id="A0A0Q3RQN1"/>
<accession>A0A0Q3RQN1</accession>
<feature type="region of interest" description="Disordered" evidence="4">
    <location>
        <begin position="1"/>
        <end position="49"/>
    </location>
</feature>
<dbReference type="EnsemblPlants" id="KQK15330">
    <property type="protein sequence ID" value="KQK15330"/>
    <property type="gene ID" value="BRADI_1g21966v3"/>
</dbReference>
<reference evidence="6 7" key="1">
    <citation type="journal article" date="2010" name="Nature">
        <title>Genome sequencing and analysis of the model grass Brachypodium distachyon.</title>
        <authorList>
            <consortium name="International Brachypodium Initiative"/>
        </authorList>
    </citation>
    <scope>NUCLEOTIDE SEQUENCE [LARGE SCALE GENOMIC DNA]</scope>
    <source>
        <strain evidence="6 7">Bd21</strain>
    </source>
</reference>
<feature type="non-terminal residue" evidence="6">
    <location>
        <position position="1"/>
    </location>
</feature>
<evidence type="ECO:0000259" key="5">
    <source>
        <dbReference type="Pfam" id="PF06839"/>
    </source>
</evidence>
<feature type="compositionally biased region" description="Low complexity" evidence="4">
    <location>
        <begin position="7"/>
        <end position="21"/>
    </location>
</feature>
<proteinExistence type="predicted"/>
<dbReference type="InterPro" id="IPR010666">
    <property type="entry name" value="Znf_GRF"/>
</dbReference>
<evidence type="ECO:0000313" key="7">
    <source>
        <dbReference type="EnsemblPlants" id="KQK15330"/>
    </source>
</evidence>
<keyword evidence="2" id="KW-0863">Zinc-finger</keyword>
<keyword evidence="3" id="KW-0862">Zinc</keyword>
<dbReference type="PANTHER" id="PTHR33680:SF7">
    <property type="entry name" value="OS02G0474200 PROTEIN"/>
    <property type="match status" value="1"/>
</dbReference>
<keyword evidence="8" id="KW-1185">Reference proteome</keyword>
<evidence type="ECO:0000313" key="8">
    <source>
        <dbReference type="Proteomes" id="UP000008810"/>
    </source>
</evidence>